<dbReference type="Gramene" id="PRQ20656">
    <property type="protein sequence ID" value="PRQ20656"/>
    <property type="gene ID" value="RchiOBHm_Chr7g0230521"/>
</dbReference>
<comment type="caution">
    <text evidence="1">The sequence shown here is derived from an EMBL/GenBank/DDBJ whole genome shotgun (WGS) entry which is preliminary data.</text>
</comment>
<name>A0A2P6PFF2_ROSCH</name>
<protein>
    <submittedName>
        <fullName evidence="1">Uncharacterized protein</fullName>
    </submittedName>
</protein>
<reference evidence="1 2" key="1">
    <citation type="journal article" date="2018" name="Nat. Genet.">
        <title>The Rosa genome provides new insights in the design of modern roses.</title>
        <authorList>
            <person name="Bendahmane M."/>
        </authorList>
    </citation>
    <scope>NUCLEOTIDE SEQUENCE [LARGE SCALE GENOMIC DNA]</scope>
    <source>
        <strain evidence="2">cv. Old Blush</strain>
    </source>
</reference>
<sequence length="76" mass="8464">MVITSLKVKKYKEMPAPSNTSHTCIFINPETPQAEPFKIEFSKAIDNIKKLPTPCKQLTAAEVEKKDKTSASIEQA</sequence>
<dbReference type="Proteomes" id="UP000238479">
    <property type="component" value="Chromosome 7"/>
</dbReference>
<organism evidence="1 2">
    <name type="scientific">Rosa chinensis</name>
    <name type="common">China rose</name>
    <dbReference type="NCBI Taxonomy" id="74649"/>
    <lineage>
        <taxon>Eukaryota</taxon>
        <taxon>Viridiplantae</taxon>
        <taxon>Streptophyta</taxon>
        <taxon>Embryophyta</taxon>
        <taxon>Tracheophyta</taxon>
        <taxon>Spermatophyta</taxon>
        <taxon>Magnoliopsida</taxon>
        <taxon>eudicotyledons</taxon>
        <taxon>Gunneridae</taxon>
        <taxon>Pentapetalae</taxon>
        <taxon>rosids</taxon>
        <taxon>fabids</taxon>
        <taxon>Rosales</taxon>
        <taxon>Rosaceae</taxon>
        <taxon>Rosoideae</taxon>
        <taxon>Rosoideae incertae sedis</taxon>
        <taxon>Rosa</taxon>
    </lineage>
</organism>
<dbReference type="EMBL" id="PDCK01000045">
    <property type="protein sequence ID" value="PRQ20656.1"/>
    <property type="molecule type" value="Genomic_DNA"/>
</dbReference>
<evidence type="ECO:0000313" key="2">
    <source>
        <dbReference type="Proteomes" id="UP000238479"/>
    </source>
</evidence>
<accession>A0A2P6PFF2</accession>
<proteinExistence type="predicted"/>
<keyword evidence="2" id="KW-1185">Reference proteome</keyword>
<dbReference type="AlphaFoldDB" id="A0A2P6PFF2"/>
<evidence type="ECO:0000313" key="1">
    <source>
        <dbReference type="EMBL" id="PRQ20656.1"/>
    </source>
</evidence>
<gene>
    <name evidence="1" type="ORF">RchiOBHm_Chr7g0230521</name>
</gene>